<evidence type="ECO:0000256" key="6">
    <source>
        <dbReference type="ARBA" id="ARBA00023186"/>
    </source>
</evidence>
<dbReference type="AlphaFoldDB" id="A0A2B7YGQ4"/>
<evidence type="ECO:0000256" key="2">
    <source>
        <dbReference type="ARBA" id="ARBA00022553"/>
    </source>
</evidence>
<reference evidence="11 12" key="1">
    <citation type="submission" date="2017-06" db="EMBL/GenBank/DDBJ databases">
        <title>Genome sequencing of Fusobacterium nucleatum subsp. polymorphum KCOM 1232 (=ChDC F37).</title>
        <authorList>
            <person name="Kook J.-K."/>
            <person name="Park S.-N."/>
            <person name="Lim Y.K."/>
            <person name="Roh H."/>
        </authorList>
    </citation>
    <scope>NUCLEOTIDE SEQUENCE [LARGE SCALE GENOMIC DNA]</scope>
    <source>
        <strain evidence="12">KCOM 1232 ( ChDC F37)</strain>
    </source>
</reference>
<evidence type="ECO:0000313" key="12">
    <source>
        <dbReference type="Proteomes" id="UP000222862"/>
    </source>
</evidence>
<dbReference type="Gene3D" id="2.60.34.10">
    <property type="entry name" value="Substrate Binding Domain Of DNAk, Chain A, domain 1"/>
    <property type="match status" value="1"/>
</dbReference>
<dbReference type="PROSITE" id="PS00297">
    <property type="entry name" value="HSP70_1"/>
    <property type="match status" value="1"/>
</dbReference>
<dbReference type="PROSITE" id="PS01036">
    <property type="entry name" value="HSP70_3"/>
    <property type="match status" value="1"/>
</dbReference>
<comment type="similarity">
    <text evidence="1 7 8">Belongs to the heat shock protein 70 family.</text>
</comment>
<sequence>MSKIIGIDLGTTNSCVAIMEGGNVTIIPNSEGARTTPSVVNIKDNGEVVVGEIAKRQAVTNPTSTVSSIKTHMGSDYKVEIFGKKYTPQEISAKILQKLKKDAEAYLGEEVKEAVITVPAYFTDSQRQATKDAGTIAGLDVKRIINEPTAAALAYGLEKKKEEKVLVFDLGGGTFDVSVLEISDGVIEVISTAGNNHLGGDDFDNEVINWLVTEFKKETGIDLSNDKMAYQRLKDAAEKAKKELSTLMETSISLPFITMDATGPKHLEMKLTRAKFNDLTKHLVEATQGPTKTALKDANLDTKDIDEILLVGGSTRIPAVQEWVENFFGKKPNKGINPDEVVAAGAAIQGGVLMGDVKDVLLLDVTPLSLGIETLGGAFTKMIEKNTTIPVKKSQVYSTAADDQTAVTINVLQGERSRAADNHSLGTFNLEGIPAAPRGVPQIEVTFDIDANGIVHVSAKDLGTGKENRVTISGSSNLSKEEIERMTKEAEAHAEEDKKFQELVEARNRADQLISSTEKILKENPDKVSEEDKKNIEAAIEELKKVKDGDDKSAIDSAMEKLSQASHKFAEELYREAQAQAQAQQQAGANAGSDKKDEDVAEAEVVD</sequence>
<dbReference type="Pfam" id="PF00012">
    <property type="entry name" value="HSP70"/>
    <property type="match status" value="1"/>
</dbReference>
<keyword evidence="2 7" id="KW-0597">Phosphoprotein</keyword>
<evidence type="ECO:0000313" key="11">
    <source>
        <dbReference type="EMBL" id="PGH20213.1"/>
    </source>
</evidence>
<dbReference type="InterPro" id="IPR012725">
    <property type="entry name" value="Chaperone_DnaK"/>
</dbReference>
<keyword evidence="5 7" id="KW-0346">Stress response</keyword>
<dbReference type="Proteomes" id="UP000222862">
    <property type="component" value="Unassembled WGS sequence"/>
</dbReference>
<dbReference type="FunFam" id="1.20.1270.10:FF:000001">
    <property type="entry name" value="Molecular chaperone DnaK"/>
    <property type="match status" value="1"/>
</dbReference>
<feature type="region of interest" description="Disordered" evidence="10">
    <location>
        <begin position="573"/>
        <end position="607"/>
    </location>
</feature>
<accession>A0A2B7YGQ4</accession>
<dbReference type="SUPFAM" id="SSF100934">
    <property type="entry name" value="Heat shock protein 70kD (HSP70), C-terminal subdomain"/>
    <property type="match status" value="1"/>
</dbReference>
<evidence type="ECO:0000256" key="3">
    <source>
        <dbReference type="ARBA" id="ARBA00022741"/>
    </source>
</evidence>
<dbReference type="InterPro" id="IPR018181">
    <property type="entry name" value="Heat_shock_70_CS"/>
</dbReference>
<dbReference type="NCBIfam" id="NF001413">
    <property type="entry name" value="PRK00290.1"/>
    <property type="match status" value="1"/>
</dbReference>
<evidence type="ECO:0000256" key="7">
    <source>
        <dbReference type="HAMAP-Rule" id="MF_00332"/>
    </source>
</evidence>
<evidence type="ECO:0000256" key="1">
    <source>
        <dbReference type="ARBA" id="ARBA00007381"/>
    </source>
</evidence>
<dbReference type="FunFam" id="3.90.640.10:FF:000003">
    <property type="entry name" value="Molecular chaperone DnaK"/>
    <property type="match status" value="1"/>
</dbReference>
<dbReference type="STRING" id="76857.RO02_09545"/>
<feature type="modified residue" description="Phosphothreonine; by autocatalysis" evidence="7">
    <location>
        <position position="174"/>
    </location>
</feature>
<feature type="compositionally biased region" description="Low complexity" evidence="10">
    <location>
        <begin position="577"/>
        <end position="589"/>
    </location>
</feature>
<keyword evidence="9" id="KW-0175">Coiled coil</keyword>
<dbReference type="FunFam" id="3.30.420.40:FF:000071">
    <property type="entry name" value="Molecular chaperone DnaK"/>
    <property type="match status" value="1"/>
</dbReference>
<dbReference type="FunFam" id="2.60.34.10:FF:000014">
    <property type="entry name" value="Chaperone protein DnaK HSP70"/>
    <property type="match status" value="1"/>
</dbReference>
<name>A0A2B7YGQ4_FUSNP</name>
<evidence type="ECO:0000256" key="5">
    <source>
        <dbReference type="ARBA" id="ARBA00023016"/>
    </source>
</evidence>
<proteinExistence type="evidence at transcript level"/>
<dbReference type="GO" id="GO:0005524">
    <property type="term" value="F:ATP binding"/>
    <property type="evidence" value="ECO:0007669"/>
    <property type="project" value="UniProtKB-UniRule"/>
</dbReference>
<keyword evidence="4 7" id="KW-0067">ATP-binding</keyword>
<dbReference type="InterPro" id="IPR029047">
    <property type="entry name" value="HSP70_peptide-bd_sf"/>
</dbReference>
<protein>
    <recommendedName>
        <fullName evidence="7">Chaperone protein DnaK</fullName>
    </recommendedName>
    <alternativeName>
        <fullName evidence="7">HSP70</fullName>
    </alternativeName>
    <alternativeName>
        <fullName evidence="7">Heat shock 70 kDa protein</fullName>
    </alternativeName>
    <alternativeName>
        <fullName evidence="7">Heat shock protein 70</fullName>
    </alternativeName>
</protein>
<dbReference type="SUPFAM" id="SSF100920">
    <property type="entry name" value="Heat shock protein 70kD (HSP70), peptide-binding domain"/>
    <property type="match status" value="1"/>
</dbReference>
<dbReference type="PROSITE" id="PS00329">
    <property type="entry name" value="HSP70_2"/>
    <property type="match status" value="1"/>
</dbReference>
<dbReference type="PANTHER" id="PTHR19375">
    <property type="entry name" value="HEAT SHOCK PROTEIN 70KDA"/>
    <property type="match status" value="1"/>
</dbReference>
<evidence type="ECO:0000256" key="10">
    <source>
        <dbReference type="SAM" id="MobiDB-lite"/>
    </source>
</evidence>
<dbReference type="Gene3D" id="1.20.1270.10">
    <property type="match status" value="1"/>
</dbReference>
<dbReference type="Gene3D" id="3.90.640.10">
    <property type="entry name" value="Actin, Chain A, domain 4"/>
    <property type="match status" value="1"/>
</dbReference>
<gene>
    <name evidence="7" type="primary">dnaK</name>
    <name evidence="11" type="ORF">RN96_11615</name>
</gene>
<organism evidence="11 12">
    <name type="scientific">Fusobacterium nucleatum subsp. polymorphum</name>
    <name type="common">Fusobacterium polymorphum</name>
    <dbReference type="NCBI Taxonomy" id="76857"/>
    <lineage>
        <taxon>Bacteria</taxon>
        <taxon>Fusobacteriati</taxon>
        <taxon>Fusobacteriota</taxon>
        <taxon>Fusobacteriia</taxon>
        <taxon>Fusobacteriales</taxon>
        <taxon>Fusobacteriaceae</taxon>
        <taxon>Fusobacterium</taxon>
    </lineage>
</organism>
<dbReference type="GO" id="GO:0051082">
    <property type="term" value="F:unfolded protein binding"/>
    <property type="evidence" value="ECO:0007669"/>
    <property type="project" value="InterPro"/>
</dbReference>
<dbReference type="InterPro" id="IPR013126">
    <property type="entry name" value="Hsp_70_fam"/>
</dbReference>
<keyword evidence="3 7" id="KW-0547">Nucleotide-binding</keyword>
<dbReference type="Gene3D" id="3.30.420.40">
    <property type="match status" value="2"/>
</dbReference>
<dbReference type="NCBIfam" id="TIGR02350">
    <property type="entry name" value="prok_dnaK"/>
    <property type="match status" value="1"/>
</dbReference>
<keyword evidence="6 7" id="KW-0143">Chaperone</keyword>
<dbReference type="RefSeq" id="WP_098703545.1">
    <property type="nucleotide sequence ID" value="NZ_NJGI01000006.1"/>
</dbReference>
<feature type="coiled-coil region" evidence="9">
    <location>
        <begin position="223"/>
        <end position="250"/>
    </location>
</feature>
<evidence type="ECO:0000256" key="8">
    <source>
        <dbReference type="RuleBase" id="RU003322"/>
    </source>
</evidence>
<dbReference type="InterPro" id="IPR043129">
    <property type="entry name" value="ATPase_NBD"/>
</dbReference>
<dbReference type="SUPFAM" id="SSF53067">
    <property type="entry name" value="Actin-like ATPase domain"/>
    <property type="match status" value="2"/>
</dbReference>
<dbReference type="HAMAP" id="MF_00332">
    <property type="entry name" value="DnaK"/>
    <property type="match status" value="1"/>
</dbReference>
<dbReference type="EMBL" id="NJGI01000006">
    <property type="protein sequence ID" value="PGH20213.1"/>
    <property type="molecule type" value="Genomic_DNA"/>
</dbReference>
<comment type="induction">
    <text evidence="7">By stress conditions e.g. heat shock.</text>
</comment>
<dbReference type="InterPro" id="IPR029048">
    <property type="entry name" value="HSP70_C_sf"/>
</dbReference>
<comment type="caution">
    <text evidence="11">The sequence shown here is derived from an EMBL/GenBank/DDBJ whole genome shotgun (WGS) entry which is preliminary data.</text>
</comment>
<evidence type="ECO:0000256" key="9">
    <source>
        <dbReference type="SAM" id="Coils"/>
    </source>
</evidence>
<dbReference type="PRINTS" id="PR00301">
    <property type="entry name" value="HEATSHOCK70"/>
</dbReference>
<comment type="function">
    <text evidence="7">Acts as a chaperone.</text>
</comment>
<evidence type="ECO:0000256" key="4">
    <source>
        <dbReference type="ARBA" id="ARBA00022840"/>
    </source>
</evidence>
<dbReference type="CDD" id="cd10234">
    <property type="entry name" value="ASKHA_NBD_HSP70_DnaK-like"/>
    <property type="match status" value="1"/>
</dbReference>
<dbReference type="GO" id="GO:0140662">
    <property type="term" value="F:ATP-dependent protein folding chaperone"/>
    <property type="evidence" value="ECO:0007669"/>
    <property type="project" value="InterPro"/>
</dbReference>